<dbReference type="Gene3D" id="2.70.50.60">
    <property type="entry name" value="abc- transporter (atp binding component) like domain"/>
    <property type="match status" value="1"/>
</dbReference>
<reference evidence="1" key="1">
    <citation type="submission" date="2018-05" db="EMBL/GenBank/DDBJ databases">
        <authorList>
            <person name="Lanie J.A."/>
            <person name="Ng W.-L."/>
            <person name="Kazmierczak K.M."/>
            <person name="Andrzejewski T.M."/>
            <person name="Davidsen T.M."/>
            <person name="Wayne K.J."/>
            <person name="Tettelin H."/>
            <person name="Glass J.I."/>
            <person name="Rusch D."/>
            <person name="Podicherti R."/>
            <person name="Tsui H.-C.T."/>
            <person name="Winkler M.E."/>
        </authorList>
    </citation>
    <scope>NUCLEOTIDE SEQUENCE</scope>
</reference>
<sequence length="88" mass="9960">DIERFVAAKLQGTASVRMEIPALNLIEGTYYLDLAVHRLDGYPYDYQRGLTRFRTTSPIGDTGVARLPHRWSFEGGIEWKKTGDSEGQ</sequence>
<evidence type="ECO:0000313" key="1">
    <source>
        <dbReference type="EMBL" id="SVD01709.1"/>
    </source>
</evidence>
<dbReference type="AlphaFoldDB" id="A0A382RVJ0"/>
<gene>
    <name evidence="1" type="ORF">METZ01_LOCUS354563</name>
</gene>
<protein>
    <recommendedName>
        <fullName evidence="2">Wzt C-terminal domain-containing protein</fullName>
    </recommendedName>
</protein>
<name>A0A382RVJ0_9ZZZZ</name>
<evidence type="ECO:0008006" key="2">
    <source>
        <dbReference type="Google" id="ProtNLM"/>
    </source>
</evidence>
<feature type="non-terminal residue" evidence="1">
    <location>
        <position position="1"/>
    </location>
</feature>
<accession>A0A382RVJ0</accession>
<dbReference type="EMBL" id="UINC01124510">
    <property type="protein sequence ID" value="SVD01709.1"/>
    <property type="molecule type" value="Genomic_DNA"/>
</dbReference>
<organism evidence="1">
    <name type="scientific">marine metagenome</name>
    <dbReference type="NCBI Taxonomy" id="408172"/>
    <lineage>
        <taxon>unclassified sequences</taxon>
        <taxon>metagenomes</taxon>
        <taxon>ecological metagenomes</taxon>
    </lineage>
</organism>
<proteinExistence type="predicted"/>